<keyword evidence="1" id="KW-1133">Transmembrane helix</keyword>
<evidence type="ECO:0000313" key="2">
    <source>
        <dbReference type="EMBL" id="GAG58818.1"/>
    </source>
</evidence>
<dbReference type="EMBL" id="BART01006165">
    <property type="protein sequence ID" value="GAG58818.1"/>
    <property type="molecule type" value="Genomic_DNA"/>
</dbReference>
<gene>
    <name evidence="2" type="ORF">S01H4_14038</name>
</gene>
<accession>X0ZER4</accession>
<reference evidence="2" key="1">
    <citation type="journal article" date="2014" name="Front. Microbiol.">
        <title>High frequency of phylogenetically diverse reductive dehalogenase-homologous genes in deep subseafloor sedimentary metagenomes.</title>
        <authorList>
            <person name="Kawai M."/>
            <person name="Futagami T."/>
            <person name="Toyoda A."/>
            <person name="Takaki Y."/>
            <person name="Nishi S."/>
            <person name="Hori S."/>
            <person name="Arai W."/>
            <person name="Tsubouchi T."/>
            <person name="Morono Y."/>
            <person name="Uchiyama I."/>
            <person name="Ito T."/>
            <person name="Fujiyama A."/>
            <person name="Inagaki F."/>
            <person name="Takami H."/>
        </authorList>
    </citation>
    <scope>NUCLEOTIDE SEQUENCE</scope>
    <source>
        <strain evidence="2">Expedition CK06-06</strain>
    </source>
</reference>
<feature type="transmembrane region" description="Helical" evidence="1">
    <location>
        <begin position="140"/>
        <end position="163"/>
    </location>
</feature>
<sequence length="167" mass="19247">MYFRKRKKGNAVLDVLIIFITIFIIGVFIVYFYSGIDPLQQELIIDFNESGDNFSRDFLQEQNTNYPTLWDAAIIFIFFGMWAAAILSGFLLDTYPAFFIIVVIIITPVLFAGITLSNIYEDLMTDDEIIQYQTEFPMSYWLITHFLPIGILLMCSIAGTIYAKTKI</sequence>
<dbReference type="AlphaFoldDB" id="X0ZER4"/>
<keyword evidence="1" id="KW-0812">Transmembrane</keyword>
<feature type="transmembrane region" description="Helical" evidence="1">
    <location>
        <begin position="12"/>
        <end position="33"/>
    </location>
</feature>
<protein>
    <submittedName>
        <fullName evidence="2">Uncharacterized protein</fullName>
    </submittedName>
</protein>
<feature type="transmembrane region" description="Helical" evidence="1">
    <location>
        <begin position="99"/>
        <end position="120"/>
    </location>
</feature>
<organism evidence="2">
    <name type="scientific">marine sediment metagenome</name>
    <dbReference type="NCBI Taxonomy" id="412755"/>
    <lineage>
        <taxon>unclassified sequences</taxon>
        <taxon>metagenomes</taxon>
        <taxon>ecological metagenomes</taxon>
    </lineage>
</organism>
<keyword evidence="1" id="KW-0472">Membrane</keyword>
<comment type="caution">
    <text evidence="2">The sequence shown here is derived from an EMBL/GenBank/DDBJ whole genome shotgun (WGS) entry which is preliminary data.</text>
</comment>
<proteinExistence type="predicted"/>
<evidence type="ECO:0000256" key="1">
    <source>
        <dbReference type="SAM" id="Phobius"/>
    </source>
</evidence>
<feature type="transmembrane region" description="Helical" evidence="1">
    <location>
        <begin position="72"/>
        <end position="92"/>
    </location>
</feature>
<name>X0ZER4_9ZZZZ</name>